<evidence type="ECO:0000256" key="4">
    <source>
        <dbReference type="ARBA" id="ARBA00022989"/>
    </source>
</evidence>
<keyword evidence="8" id="KW-1185">Reference proteome</keyword>
<dbReference type="RefSeq" id="WP_186887572.1">
    <property type="nucleotide sequence ID" value="NZ_JACONZ010000002.1"/>
</dbReference>
<dbReference type="PANTHER" id="PTHR32196">
    <property type="entry name" value="ABC TRANSPORTER PERMEASE PROTEIN YPHD-RELATED-RELATED"/>
    <property type="match status" value="1"/>
</dbReference>
<dbReference type="AlphaFoldDB" id="A0A923I6H7"/>
<evidence type="ECO:0000313" key="8">
    <source>
        <dbReference type="Proteomes" id="UP000659630"/>
    </source>
</evidence>
<feature type="transmembrane region" description="Helical" evidence="6">
    <location>
        <begin position="296"/>
        <end position="316"/>
    </location>
</feature>
<dbReference type="GO" id="GO:0005886">
    <property type="term" value="C:plasma membrane"/>
    <property type="evidence" value="ECO:0007669"/>
    <property type="project" value="UniProtKB-SubCell"/>
</dbReference>
<feature type="transmembrane region" description="Helical" evidence="6">
    <location>
        <begin position="217"/>
        <end position="236"/>
    </location>
</feature>
<evidence type="ECO:0000256" key="6">
    <source>
        <dbReference type="SAM" id="Phobius"/>
    </source>
</evidence>
<keyword evidence="5 6" id="KW-0472">Membrane</keyword>
<feature type="transmembrane region" description="Helical" evidence="6">
    <location>
        <begin position="61"/>
        <end position="87"/>
    </location>
</feature>
<feature type="transmembrane region" description="Helical" evidence="6">
    <location>
        <begin position="157"/>
        <end position="186"/>
    </location>
</feature>
<sequence length="332" mass="34677">MNTKVKKSESSLISQLLMGNKALFILLALILIMAFASPVFFTSDNLLNVVRQVAYSAVMGAGFTLVLGSGHMDLSIGCMVGFVGVIMGKAMESGLPVPVAILVGIIAGSLCGALNASVITLFDLPPFIVTLATMSVYKGSTYLITKMVPISNLPSSFVFLGQGYIGPIPVPIYIMALMVLVMYILLTRTMFGRHAIAMGGNAEATRVSGIDTKKVRLGVYMTMGVYVAIASVILTARSASAQIAAGQNTEMDAIAAVVIGGTPLSGGSANVLGTLVGCLIVGVVNNSLNLLGADSNWQIIAKGVLILFAIILDVVWTKMYANMAKKKEAAAK</sequence>
<dbReference type="GO" id="GO:0022857">
    <property type="term" value="F:transmembrane transporter activity"/>
    <property type="evidence" value="ECO:0007669"/>
    <property type="project" value="InterPro"/>
</dbReference>
<keyword evidence="3 6" id="KW-0812">Transmembrane</keyword>
<keyword evidence="4 6" id="KW-1133">Transmembrane helix</keyword>
<dbReference type="Pfam" id="PF02653">
    <property type="entry name" value="BPD_transp_2"/>
    <property type="match status" value="1"/>
</dbReference>
<dbReference type="EMBL" id="JACONZ010000002">
    <property type="protein sequence ID" value="MBC5581208.1"/>
    <property type="molecule type" value="Genomic_DNA"/>
</dbReference>
<comment type="subcellular location">
    <subcellularLocation>
        <location evidence="1">Cell membrane</location>
        <topology evidence="1">Multi-pass membrane protein</topology>
    </subcellularLocation>
</comment>
<dbReference type="InterPro" id="IPR001851">
    <property type="entry name" value="ABC_transp_permease"/>
</dbReference>
<accession>A0A923I6H7</accession>
<dbReference type="CDD" id="cd06579">
    <property type="entry name" value="TM_PBP1_transp_AraH_like"/>
    <property type="match status" value="1"/>
</dbReference>
<reference evidence="7" key="1">
    <citation type="submission" date="2020-08" db="EMBL/GenBank/DDBJ databases">
        <title>Genome public.</title>
        <authorList>
            <person name="Liu C."/>
            <person name="Sun Q."/>
        </authorList>
    </citation>
    <scope>NUCLEOTIDE SEQUENCE</scope>
    <source>
        <strain evidence="7">BX8</strain>
    </source>
</reference>
<feature type="transmembrane region" description="Helical" evidence="6">
    <location>
        <begin position="21"/>
        <end position="41"/>
    </location>
</feature>
<protein>
    <submittedName>
        <fullName evidence="7">ABC transporter permease</fullName>
    </submittedName>
</protein>
<comment type="caution">
    <text evidence="7">The sequence shown here is derived from an EMBL/GenBank/DDBJ whole genome shotgun (WGS) entry which is preliminary data.</text>
</comment>
<gene>
    <name evidence="7" type="ORF">H8S23_06780</name>
</gene>
<evidence type="ECO:0000256" key="2">
    <source>
        <dbReference type="ARBA" id="ARBA00022475"/>
    </source>
</evidence>
<keyword evidence="2" id="KW-1003">Cell membrane</keyword>
<evidence type="ECO:0000313" key="7">
    <source>
        <dbReference type="EMBL" id="MBC5581208.1"/>
    </source>
</evidence>
<evidence type="ECO:0000256" key="5">
    <source>
        <dbReference type="ARBA" id="ARBA00023136"/>
    </source>
</evidence>
<name>A0A923I6H7_9FIRM</name>
<evidence type="ECO:0000256" key="1">
    <source>
        <dbReference type="ARBA" id="ARBA00004651"/>
    </source>
</evidence>
<proteinExistence type="predicted"/>
<evidence type="ECO:0000256" key="3">
    <source>
        <dbReference type="ARBA" id="ARBA00022692"/>
    </source>
</evidence>
<dbReference type="Proteomes" id="UP000659630">
    <property type="component" value="Unassembled WGS sequence"/>
</dbReference>
<organism evidence="7 8">
    <name type="scientific">Anaerofilum hominis</name>
    <dbReference type="NCBI Taxonomy" id="2763016"/>
    <lineage>
        <taxon>Bacteria</taxon>
        <taxon>Bacillati</taxon>
        <taxon>Bacillota</taxon>
        <taxon>Clostridia</taxon>
        <taxon>Eubacteriales</taxon>
        <taxon>Oscillospiraceae</taxon>
        <taxon>Anaerofilum</taxon>
    </lineage>
</organism>
<feature type="transmembrane region" description="Helical" evidence="6">
    <location>
        <begin position="99"/>
        <end position="121"/>
    </location>
</feature>